<dbReference type="GeneID" id="85328550"/>
<proteinExistence type="predicted"/>
<comment type="caution">
    <text evidence="2">The sequence shown here is derived from an EMBL/GenBank/DDBJ whole genome shotgun (WGS) entry which is preliminary data.</text>
</comment>
<accession>A0AA40AWY5</accession>
<protein>
    <submittedName>
        <fullName evidence="2">Uncharacterized protein</fullName>
    </submittedName>
</protein>
<dbReference type="RefSeq" id="XP_060299445.1">
    <property type="nucleotide sequence ID" value="XM_060445280.1"/>
</dbReference>
<feature type="compositionally biased region" description="Polar residues" evidence="1">
    <location>
        <begin position="89"/>
        <end position="98"/>
    </location>
</feature>
<organism evidence="2 3">
    <name type="scientific">Lasiosphaeria miniovina</name>
    <dbReference type="NCBI Taxonomy" id="1954250"/>
    <lineage>
        <taxon>Eukaryota</taxon>
        <taxon>Fungi</taxon>
        <taxon>Dikarya</taxon>
        <taxon>Ascomycota</taxon>
        <taxon>Pezizomycotina</taxon>
        <taxon>Sordariomycetes</taxon>
        <taxon>Sordariomycetidae</taxon>
        <taxon>Sordariales</taxon>
        <taxon>Lasiosphaeriaceae</taxon>
        <taxon>Lasiosphaeria</taxon>
    </lineage>
</organism>
<dbReference type="Proteomes" id="UP001172101">
    <property type="component" value="Unassembled WGS sequence"/>
</dbReference>
<evidence type="ECO:0000313" key="3">
    <source>
        <dbReference type="Proteomes" id="UP001172101"/>
    </source>
</evidence>
<feature type="compositionally biased region" description="Low complexity" evidence="1">
    <location>
        <begin position="99"/>
        <end position="117"/>
    </location>
</feature>
<keyword evidence="3" id="KW-1185">Reference proteome</keyword>
<feature type="region of interest" description="Disordered" evidence="1">
    <location>
        <begin position="37"/>
        <end position="158"/>
    </location>
</feature>
<name>A0AA40AWY5_9PEZI</name>
<feature type="compositionally biased region" description="Basic and acidic residues" evidence="1">
    <location>
        <begin position="118"/>
        <end position="135"/>
    </location>
</feature>
<sequence>MTAQPDFENAKFTKPSDWDRWSEAYKKKAEHAGIYDFVNPNHRLRQPWPTEPKVPQFDGFQKKKQAQRRGNINNNTNRDDHNAPVMSRASGSNAHSVNRSAAQTRAASAAAAAATRRSQIEESNHNPDDGDHNYDDSTLEEEEDEEEEDNIHNRATQFSDLSTMGQTNWKIAFELYKANLSVYNAKTGARSAFSNWVLKSIGPNYQHITKRRDLPEIYQAIKDQWLPFRKNITKGIRDDYTKHLAQIKGKDRKLSEWITRWQKLVNDGVEHEILQIATPSSWYEDLVEALKNIPDGKTWALGELATLEEDILEGIYSHDQLAARSIGWKTLRKTPDWFEDTKSEALEQRIAKVLDYDKQLAEKVKKARERRKKL</sequence>
<gene>
    <name evidence="2" type="ORF">B0T26DRAFT_750786</name>
</gene>
<dbReference type="AlphaFoldDB" id="A0AA40AWY5"/>
<reference evidence="2" key="1">
    <citation type="submission" date="2023-06" db="EMBL/GenBank/DDBJ databases">
        <title>Genome-scale phylogeny and comparative genomics of the fungal order Sordariales.</title>
        <authorList>
            <consortium name="Lawrence Berkeley National Laboratory"/>
            <person name="Hensen N."/>
            <person name="Bonometti L."/>
            <person name="Westerberg I."/>
            <person name="Brannstrom I.O."/>
            <person name="Guillou S."/>
            <person name="Cros-Aarteil S."/>
            <person name="Calhoun S."/>
            <person name="Haridas S."/>
            <person name="Kuo A."/>
            <person name="Mondo S."/>
            <person name="Pangilinan J."/>
            <person name="Riley R."/>
            <person name="LaButti K."/>
            <person name="Andreopoulos B."/>
            <person name="Lipzen A."/>
            <person name="Chen C."/>
            <person name="Yanf M."/>
            <person name="Daum C."/>
            <person name="Ng V."/>
            <person name="Clum A."/>
            <person name="Steindorff A."/>
            <person name="Ohm R."/>
            <person name="Martin F."/>
            <person name="Silar P."/>
            <person name="Natvig D."/>
            <person name="Lalanne C."/>
            <person name="Gautier V."/>
            <person name="Ament-velasquez S.L."/>
            <person name="Kruys A."/>
            <person name="Hutchinson M.I."/>
            <person name="Powell A.J."/>
            <person name="Barry K."/>
            <person name="Miller A.N."/>
            <person name="Grigoriev I.V."/>
            <person name="Debuchy R."/>
            <person name="Gladieux P."/>
            <person name="Thoren M.H."/>
            <person name="Johannesson H."/>
        </authorList>
    </citation>
    <scope>NUCLEOTIDE SEQUENCE</scope>
    <source>
        <strain evidence="2">SMH2392-1A</strain>
    </source>
</reference>
<dbReference type="EMBL" id="JAUIRO010000003">
    <property type="protein sequence ID" value="KAK0723521.1"/>
    <property type="molecule type" value="Genomic_DNA"/>
</dbReference>
<feature type="compositionally biased region" description="Acidic residues" evidence="1">
    <location>
        <begin position="137"/>
        <end position="149"/>
    </location>
</feature>
<evidence type="ECO:0000256" key="1">
    <source>
        <dbReference type="SAM" id="MobiDB-lite"/>
    </source>
</evidence>
<evidence type="ECO:0000313" key="2">
    <source>
        <dbReference type="EMBL" id="KAK0723521.1"/>
    </source>
</evidence>